<protein>
    <submittedName>
        <fullName evidence="1">Uncharacterized protein</fullName>
    </submittedName>
</protein>
<dbReference type="EMBL" id="JAWDJW010004009">
    <property type="protein sequence ID" value="KAK3076407.1"/>
    <property type="molecule type" value="Genomic_DNA"/>
</dbReference>
<sequence length="290" mass="33597">MQYLSLDPIALALENKMATYGKGFPPLDGINAEEEHVWKRKQALVEKLKLHSVVKHPRTSKELALPIIVEQINCSHEINTLFQKNVGLVGTRVKRALSVSERVVQSAENLWDYIWACLLHVWNYYTYPVIVKMFVLGLMFHRIAGELFLQVLDYRLWPDAAALRDVSATAQQVDIRLQQFCYWPMQYSTLRKRKTDWQSITNSHPEYIRFFNSLWLVANDVIMGVALGSYIIENHQYIAAQVDVMITGYLVVGLQDIIIWLMQYPAGLKLNNELATFLGDLFLWVIEHWA</sequence>
<keyword evidence="2" id="KW-1185">Reference proteome</keyword>
<comment type="caution">
    <text evidence="1">The sequence shown here is derived from an EMBL/GenBank/DDBJ whole genome shotgun (WGS) entry which is preliminary data.</text>
</comment>
<name>A0ACC3DIN1_9PEZI</name>
<organism evidence="1 2">
    <name type="scientific">Coniosporium uncinatum</name>
    <dbReference type="NCBI Taxonomy" id="93489"/>
    <lineage>
        <taxon>Eukaryota</taxon>
        <taxon>Fungi</taxon>
        <taxon>Dikarya</taxon>
        <taxon>Ascomycota</taxon>
        <taxon>Pezizomycotina</taxon>
        <taxon>Dothideomycetes</taxon>
        <taxon>Dothideomycetes incertae sedis</taxon>
        <taxon>Coniosporium</taxon>
    </lineage>
</organism>
<evidence type="ECO:0000313" key="2">
    <source>
        <dbReference type="Proteomes" id="UP001186974"/>
    </source>
</evidence>
<reference evidence="1" key="1">
    <citation type="submission" date="2024-09" db="EMBL/GenBank/DDBJ databases">
        <title>Black Yeasts Isolated from many extreme environments.</title>
        <authorList>
            <person name="Coleine C."/>
            <person name="Stajich J.E."/>
            <person name="Selbmann L."/>
        </authorList>
    </citation>
    <scope>NUCLEOTIDE SEQUENCE</scope>
    <source>
        <strain evidence="1">CCFEE 5737</strain>
    </source>
</reference>
<gene>
    <name evidence="1" type="ORF">LTS18_013119</name>
</gene>
<feature type="non-terminal residue" evidence="1">
    <location>
        <position position="290"/>
    </location>
</feature>
<accession>A0ACC3DIN1</accession>
<dbReference type="Proteomes" id="UP001186974">
    <property type="component" value="Unassembled WGS sequence"/>
</dbReference>
<evidence type="ECO:0000313" key="1">
    <source>
        <dbReference type="EMBL" id="KAK3076407.1"/>
    </source>
</evidence>
<proteinExistence type="predicted"/>